<proteinExistence type="predicted"/>
<sequence length="171" mass="18661">MDIFLLITGLLLVIIGIFGSFLPALPGPPLSWVGLLLLYLTRSIPMDWWMLGITLFFAIGVVVLDYFIPIAGTKRYGGTKAGIWGTTIGLIVALIFPVLGLFGIIIWPFIGALVGELLNKAGHKQAFKAAFGSFIGFITGTFLKFVIAVVFLGIFLWKVWVYRGEIFAFGG</sequence>
<dbReference type="PANTHER" id="PTHR39165:SF1">
    <property type="entry name" value="DUF456 DOMAIN-CONTAINING PROTEIN"/>
    <property type="match status" value="1"/>
</dbReference>
<accession>A0A4S3M4E4</accession>
<dbReference type="InterPro" id="IPR007403">
    <property type="entry name" value="DUF456"/>
</dbReference>
<keyword evidence="1" id="KW-1133">Transmembrane helix</keyword>
<name>A0A4S3M4E4_9FLAO</name>
<dbReference type="EMBL" id="SSMC01000001">
    <property type="protein sequence ID" value="THD69047.1"/>
    <property type="molecule type" value="Genomic_DNA"/>
</dbReference>
<feature type="transmembrane region" description="Helical" evidence="1">
    <location>
        <begin position="130"/>
        <end position="157"/>
    </location>
</feature>
<evidence type="ECO:0000313" key="2">
    <source>
        <dbReference type="EMBL" id="THD69047.1"/>
    </source>
</evidence>
<dbReference type="AlphaFoldDB" id="A0A4S3M4E4"/>
<protein>
    <submittedName>
        <fullName evidence="2">DUF456 domain-containing protein</fullName>
    </submittedName>
</protein>
<keyword evidence="1" id="KW-0812">Transmembrane</keyword>
<evidence type="ECO:0000313" key="3">
    <source>
        <dbReference type="Proteomes" id="UP000305939"/>
    </source>
</evidence>
<keyword evidence="3" id="KW-1185">Reference proteome</keyword>
<feature type="transmembrane region" description="Helical" evidence="1">
    <location>
        <begin position="88"/>
        <end position="110"/>
    </location>
</feature>
<reference evidence="2 3" key="1">
    <citation type="submission" date="2019-04" db="EMBL/GenBank/DDBJ databases">
        <title>Draft genome sequence of Robertkochia marina CC-AMO-30D.</title>
        <authorList>
            <person name="Hameed A."/>
            <person name="Lin S.-Y."/>
            <person name="Shahina M."/>
            <person name="Lai W.-A."/>
            <person name="Young C.-C."/>
        </authorList>
    </citation>
    <scope>NUCLEOTIDE SEQUENCE [LARGE SCALE GENOMIC DNA]</scope>
    <source>
        <strain evidence="2 3">CC-AMO-30D</strain>
    </source>
</reference>
<dbReference type="RefSeq" id="WP_136334537.1">
    <property type="nucleotide sequence ID" value="NZ_QXMP01000004.1"/>
</dbReference>
<dbReference type="PANTHER" id="PTHR39165">
    <property type="entry name" value="IG HYPOTHETICAL 17883"/>
    <property type="match status" value="1"/>
</dbReference>
<comment type="caution">
    <text evidence="2">The sequence shown here is derived from an EMBL/GenBank/DDBJ whole genome shotgun (WGS) entry which is preliminary data.</text>
</comment>
<dbReference type="Pfam" id="PF04306">
    <property type="entry name" value="DUF456"/>
    <property type="match status" value="1"/>
</dbReference>
<dbReference type="Proteomes" id="UP000305939">
    <property type="component" value="Unassembled WGS sequence"/>
</dbReference>
<evidence type="ECO:0000256" key="1">
    <source>
        <dbReference type="SAM" id="Phobius"/>
    </source>
</evidence>
<organism evidence="2 3">
    <name type="scientific">Robertkochia marina</name>
    <dbReference type="NCBI Taxonomy" id="1227945"/>
    <lineage>
        <taxon>Bacteria</taxon>
        <taxon>Pseudomonadati</taxon>
        <taxon>Bacteroidota</taxon>
        <taxon>Flavobacteriia</taxon>
        <taxon>Flavobacteriales</taxon>
        <taxon>Flavobacteriaceae</taxon>
        <taxon>Robertkochia</taxon>
    </lineage>
</organism>
<gene>
    <name evidence="2" type="ORF">E7Z59_01585</name>
</gene>
<feature type="transmembrane region" description="Helical" evidence="1">
    <location>
        <begin position="48"/>
        <end position="68"/>
    </location>
</feature>
<keyword evidence="1" id="KW-0472">Membrane</keyword>
<dbReference type="OrthoDB" id="9808460at2"/>